<comment type="caution">
    <text evidence="1">The sequence shown here is derived from an EMBL/GenBank/DDBJ whole genome shotgun (WGS) entry which is preliminary data.</text>
</comment>
<proteinExistence type="predicted"/>
<dbReference type="EMBL" id="JAOPJF010000071">
    <property type="protein sequence ID" value="KAK1140995.1"/>
    <property type="molecule type" value="Genomic_DNA"/>
</dbReference>
<organism evidence="1 2">
    <name type="scientific">Aspergillus melleus</name>
    <dbReference type="NCBI Taxonomy" id="138277"/>
    <lineage>
        <taxon>Eukaryota</taxon>
        <taxon>Fungi</taxon>
        <taxon>Dikarya</taxon>
        <taxon>Ascomycota</taxon>
        <taxon>Pezizomycotina</taxon>
        <taxon>Eurotiomycetes</taxon>
        <taxon>Eurotiomycetidae</taxon>
        <taxon>Eurotiales</taxon>
        <taxon>Aspergillaceae</taxon>
        <taxon>Aspergillus</taxon>
        <taxon>Aspergillus subgen. Circumdati</taxon>
    </lineage>
</organism>
<reference evidence="1 2" key="1">
    <citation type="journal article" date="2023" name="ACS Omega">
        <title>Identification of the Neoaspergillic Acid Biosynthesis Gene Cluster by Establishing an In Vitro CRISPR-Ribonucleoprotein Genetic System in Aspergillus melleus.</title>
        <authorList>
            <person name="Yuan B."/>
            <person name="Grau M.F."/>
            <person name="Murata R.M."/>
            <person name="Torok T."/>
            <person name="Venkateswaran K."/>
            <person name="Stajich J.E."/>
            <person name="Wang C.C.C."/>
        </authorList>
    </citation>
    <scope>NUCLEOTIDE SEQUENCE [LARGE SCALE GENOMIC DNA]</scope>
    <source>
        <strain evidence="1 2">IMV 1140</strain>
    </source>
</reference>
<sequence length="183" mass="19887">MKLDRPLSTSPPKNYTFCIIMVFLCDSRADINALDSEGQISLFHAAKAGNDHATGLLLMRPDIEVKVLDGNSLISLRHAASRGHMAVANRLLQYPTIIAVDNGHHRILKALLESGNIDHHTTDADGRSALGYAVYRRNCEAVRLPIEASIDSGREDIATIAHLHMVVVQGVEDMVKALLGAST</sequence>
<protein>
    <submittedName>
        <fullName evidence="1">Uncharacterized protein</fullName>
    </submittedName>
</protein>
<accession>A0ACC3ATQ8</accession>
<gene>
    <name evidence="1" type="ORF">N8T08_009652</name>
</gene>
<keyword evidence="2" id="KW-1185">Reference proteome</keyword>
<name>A0ACC3ATQ8_9EURO</name>
<dbReference type="Proteomes" id="UP001177260">
    <property type="component" value="Unassembled WGS sequence"/>
</dbReference>
<evidence type="ECO:0000313" key="2">
    <source>
        <dbReference type="Proteomes" id="UP001177260"/>
    </source>
</evidence>
<evidence type="ECO:0000313" key="1">
    <source>
        <dbReference type="EMBL" id="KAK1140995.1"/>
    </source>
</evidence>